<organism evidence="16 17">
    <name type="scientific">Piliocolobus tephrosceles</name>
    <name type="common">Ugandan red Colobus</name>
    <dbReference type="NCBI Taxonomy" id="591936"/>
    <lineage>
        <taxon>Eukaryota</taxon>
        <taxon>Metazoa</taxon>
        <taxon>Chordata</taxon>
        <taxon>Craniata</taxon>
        <taxon>Vertebrata</taxon>
        <taxon>Euteleostomi</taxon>
        <taxon>Mammalia</taxon>
        <taxon>Eutheria</taxon>
        <taxon>Euarchontoglires</taxon>
        <taxon>Primates</taxon>
        <taxon>Haplorrhini</taxon>
        <taxon>Catarrhini</taxon>
        <taxon>Cercopithecidae</taxon>
        <taxon>Colobinae</taxon>
        <taxon>Piliocolobus</taxon>
    </lineage>
</organism>
<dbReference type="GO" id="GO:0006434">
    <property type="term" value="P:seryl-tRNA aminoacylation"/>
    <property type="evidence" value="ECO:0007669"/>
    <property type="project" value="InterPro"/>
</dbReference>
<comment type="catalytic activity">
    <reaction evidence="11">
        <text>tRNA(Sec) + L-serine + ATP = L-seryl-tRNA(Sec) + AMP + diphosphate + H(+)</text>
        <dbReference type="Rhea" id="RHEA:42580"/>
        <dbReference type="Rhea" id="RHEA-COMP:9742"/>
        <dbReference type="Rhea" id="RHEA-COMP:10128"/>
        <dbReference type="ChEBI" id="CHEBI:15378"/>
        <dbReference type="ChEBI" id="CHEBI:30616"/>
        <dbReference type="ChEBI" id="CHEBI:33019"/>
        <dbReference type="ChEBI" id="CHEBI:33384"/>
        <dbReference type="ChEBI" id="CHEBI:78442"/>
        <dbReference type="ChEBI" id="CHEBI:78533"/>
        <dbReference type="ChEBI" id="CHEBI:456215"/>
        <dbReference type="EC" id="6.1.1.11"/>
    </reaction>
</comment>
<dbReference type="SUPFAM" id="SSF46589">
    <property type="entry name" value="tRNA-binding arm"/>
    <property type="match status" value="1"/>
</dbReference>
<dbReference type="GO" id="GO:0005524">
    <property type="term" value="F:ATP binding"/>
    <property type="evidence" value="ECO:0007669"/>
    <property type="project" value="UniProtKB-KW"/>
</dbReference>
<dbReference type="PRINTS" id="PR00981">
    <property type="entry name" value="TRNASYNTHSER"/>
</dbReference>
<feature type="coiled-coil region" evidence="13">
    <location>
        <begin position="50"/>
        <end position="96"/>
    </location>
</feature>
<name>A0A8C9LI11_9PRIM</name>
<evidence type="ECO:0000256" key="9">
    <source>
        <dbReference type="ARBA" id="ARBA00031113"/>
    </source>
</evidence>
<evidence type="ECO:0000256" key="14">
    <source>
        <dbReference type="SAM" id="MobiDB-lite"/>
    </source>
</evidence>
<evidence type="ECO:0000256" key="10">
    <source>
        <dbReference type="ARBA" id="ARBA00033352"/>
    </source>
</evidence>
<evidence type="ECO:0000256" key="8">
    <source>
        <dbReference type="ARBA" id="ARBA00023146"/>
    </source>
</evidence>
<proteinExistence type="inferred from homology"/>
<dbReference type="CDD" id="cd00770">
    <property type="entry name" value="SerRS_core"/>
    <property type="match status" value="1"/>
</dbReference>
<keyword evidence="17" id="KW-1185">Reference proteome</keyword>
<comment type="similarity">
    <text evidence="2">Belongs to the class-II aminoacyl-tRNA synthetase family. Type-1 seryl-tRNA synthetase subfamily.</text>
</comment>
<dbReference type="InterPro" id="IPR015866">
    <property type="entry name" value="Ser-tRNA-synth_1_N"/>
</dbReference>
<comment type="pathway">
    <text evidence="1">Aminoacyl-tRNA biosynthesis; selenocysteinyl-tRNA(Sec) biosynthesis; L-seryl-tRNA(Sec) from L-serine and tRNA(Sec): step 1/1.</text>
</comment>
<evidence type="ECO:0000259" key="15">
    <source>
        <dbReference type="PROSITE" id="PS50862"/>
    </source>
</evidence>
<evidence type="ECO:0000256" key="7">
    <source>
        <dbReference type="ARBA" id="ARBA00022917"/>
    </source>
</evidence>
<dbReference type="EC" id="6.1.1.11" evidence="3"/>
<dbReference type="Gene3D" id="1.10.287.40">
    <property type="entry name" value="Serine-tRNA synthetase, tRNA binding domain"/>
    <property type="match status" value="1"/>
</dbReference>
<evidence type="ECO:0000256" key="2">
    <source>
        <dbReference type="ARBA" id="ARBA00010728"/>
    </source>
</evidence>
<reference evidence="16" key="2">
    <citation type="submission" date="2025-09" db="UniProtKB">
        <authorList>
            <consortium name="Ensembl"/>
        </authorList>
    </citation>
    <scope>IDENTIFICATION</scope>
</reference>
<dbReference type="InterPro" id="IPR033729">
    <property type="entry name" value="SerRS_core"/>
</dbReference>
<dbReference type="Pfam" id="PF02403">
    <property type="entry name" value="Seryl_tRNA_N"/>
    <property type="match status" value="1"/>
</dbReference>
<evidence type="ECO:0000256" key="4">
    <source>
        <dbReference type="ARBA" id="ARBA00022598"/>
    </source>
</evidence>
<dbReference type="Pfam" id="PF00587">
    <property type="entry name" value="tRNA-synt_2b"/>
    <property type="match status" value="1"/>
</dbReference>
<dbReference type="InterPro" id="IPR002317">
    <property type="entry name" value="Ser-tRNA-ligase_type_1"/>
</dbReference>
<comment type="catalytic activity">
    <reaction evidence="12">
        <text>tRNA(Ser) + L-serine + ATP = L-seryl-tRNA(Ser) + AMP + diphosphate + H(+)</text>
        <dbReference type="Rhea" id="RHEA:12292"/>
        <dbReference type="Rhea" id="RHEA-COMP:9669"/>
        <dbReference type="Rhea" id="RHEA-COMP:9703"/>
        <dbReference type="ChEBI" id="CHEBI:15378"/>
        <dbReference type="ChEBI" id="CHEBI:30616"/>
        <dbReference type="ChEBI" id="CHEBI:33019"/>
        <dbReference type="ChEBI" id="CHEBI:33384"/>
        <dbReference type="ChEBI" id="CHEBI:78442"/>
        <dbReference type="ChEBI" id="CHEBI:78533"/>
        <dbReference type="ChEBI" id="CHEBI:456215"/>
        <dbReference type="EC" id="6.1.1.11"/>
    </reaction>
</comment>
<evidence type="ECO:0000313" key="16">
    <source>
        <dbReference type="Ensembl" id="ENSPTEP00000002420.1"/>
    </source>
</evidence>
<dbReference type="GO" id="GO:0004828">
    <property type="term" value="F:serine-tRNA ligase activity"/>
    <property type="evidence" value="ECO:0007669"/>
    <property type="project" value="UniProtKB-EC"/>
</dbReference>
<dbReference type="SUPFAM" id="SSF55681">
    <property type="entry name" value="Class II aaRS and biotin synthetases"/>
    <property type="match status" value="1"/>
</dbReference>
<dbReference type="AlphaFoldDB" id="A0A8C9LI11"/>
<dbReference type="Proteomes" id="UP000694416">
    <property type="component" value="Unplaced"/>
</dbReference>
<feature type="compositionally biased region" description="Low complexity" evidence="14">
    <location>
        <begin position="172"/>
        <end position="186"/>
    </location>
</feature>
<dbReference type="Ensembl" id="ENSPTET00000003769.1">
    <property type="protein sequence ID" value="ENSPTEP00000002420.1"/>
    <property type="gene ID" value="ENSPTEG00000002863.1"/>
</dbReference>
<evidence type="ECO:0000256" key="11">
    <source>
        <dbReference type="ARBA" id="ARBA00047929"/>
    </source>
</evidence>
<sequence length="587" mass="67705">MVIDINLFRKEKGGNPEKIKESERKRFHDENNVDKVIEYDERWRKCIFQLEELKRSINAINKKIGNEKKQNKNANVDDLKKESITMKEEIPKIQNEEKFLLQQRNMYLSKIGNILSSEVVTSNDENNNKIITQWGICKQLPVETDDLSINTDDSDRGIKKREDTCDARKNNITDNSSNNNNNVLNSHTDSFKKEEVQNNSKTIKTEIKPKYYYHFDLLKKIGGANFKKGVQVAGHRGYFLTGAGFLLHNAILQYAINFLINKNYTPVYPPFFMKKNLMEECAELADFEETLYKIPSSSYNNICTGQVVSNTMPNAALNAIPNTTLNTVPNDELTKDDLFLIATSEQPLCALHKDETLESKDLPIKYMGISSCFRKEAGAHGKDIRGILRVHQFDKIEQFCVCLPQHSYKIHNEMIKTCEEFYQSLNIPYRVISIVSGALNNAAAIKYDLEGYFPSCNQYRELVSCSNCTDYQSINLNIKYSDSKNKLKNITTDLADDYDDEKNKQTKEIQENNHLCLNEEVDSEYEKLLQDFHIEQRNNVHLLNGTMVAAQRFLCCLLENYQNGNGIVVPEKLRPYMNNINFIPFIK</sequence>
<dbReference type="InterPro" id="IPR006195">
    <property type="entry name" value="aa-tRNA-synth_II"/>
</dbReference>
<reference evidence="16" key="1">
    <citation type="submission" date="2025-08" db="UniProtKB">
        <authorList>
            <consortium name="Ensembl"/>
        </authorList>
    </citation>
    <scope>IDENTIFICATION</scope>
</reference>
<evidence type="ECO:0000256" key="6">
    <source>
        <dbReference type="ARBA" id="ARBA00022840"/>
    </source>
</evidence>
<keyword evidence="13" id="KW-0175">Coiled coil</keyword>
<evidence type="ECO:0000256" key="1">
    <source>
        <dbReference type="ARBA" id="ARBA00005045"/>
    </source>
</evidence>
<dbReference type="InterPro" id="IPR042103">
    <property type="entry name" value="SerRS_1_N_sf"/>
</dbReference>
<accession>A0A8C9LI11</accession>
<protein>
    <recommendedName>
        <fullName evidence="3">serine--tRNA ligase</fullName>
        <ecNumber evidence="3">6.1.1.11</ecNumber>
    </recommendedName>
    <alternativeName>
        <fullName evidence="9">Seryl-tRNA synthetase</fullName>
    </alternativeName>
    <alternativeName>
        <fullName evidence="10">Seryl-tRNA(Ser/Sec) synthetase</fullName>
    </alternativeName>
</protein>
<evidence type="ECO:0000256" key="12">
    <source>
        <dbReference type="ARBA" id="ARBA00048823"/>
    </source>
</evidence>
<evidence type="ECO:0000256" key="5">
    <source>
        <dbReference type="ARBA" id="ARBA00022741"/>
    </source>
</evidence>
<dbReference type="PROSITE" id="PS50862">
    <property type="entry name" value="AA_TRNA_LIGASE_II"/>
    <property type="match status" value="1"/>
</dbReference>
<evidence type="ECO:0000256" key="3">
    <source>
        <dbReference type="ARBA" id="ARBA00012840"/>
    </source>
</evidence>
<keyword evidence="4" id="KW-0436">Ligase</keyword>
<keyword evidence="7" id="KW-0648">Protein biosynthesis</keyword>
<keyword evidence="5" id="KW-0547">Nucleotide-binding</keyword>
<feature type="region of interest" description="Disordered" evidence="14">
    <location>
        <begin position="168"/>
        <end position="197"/>
    </location>
</feature>
<dbReference type="PANTHER" id="PTHR11778">
    <property type="entry name" value="SERYL-TRNA SYNTHETASE"/>
    <property type="match status" value="1"/>
</dbReference>
<keyword evidence="8" id="KW-0030">Aminoacyl-tRNA synthetase</keyword>
<dbReference type="InterPro" id="IPR010978">
    <property type="entry name" value="tRNA-bd_arm"/>
</dbReference>
<keyword evidence="6" id="KW-0067">ATP-binding</keyword>
<evidence type="ECO:0000256" key="13">
    <source>
        <dbReference type="SAM" id="Coils"/>
    </source>
</evidence>
<dbReference type="Gene3D" id="3.30.930.10">
    <property type="entry name" value="Bira Bifunctional Protein, Domain 2"/>
    <property type="match status" value="1"/>
</dbReference>
<dbReference type="UniPathway" id="UPA00906">
    <property type="reaction ID" value="UER00895"/>
</dbReference>
<dbReference type="InterPro" id="IPR045864">
    <property type="entry name" value="aa-tRNA-synth_II/BPL/LPL"/>
</dbReference>
<feature type="domain" description="Aminoacyl-transfer RNA synthetases class-II family profile" evidence="15">
    <location>
        <begin position="213"/>
        <end position="570"/>
    </location>
</feature>
<evidence type="ECO:0000313" key="17">
    <source>
        <dbReference type="Proteomes" id="UP000694416"/>
    </source>
</evidence>
<dbReference type="InterPro" id="IPR002314">
    <property type="entry name" value="aa-tRNA-synt_IIb"/>
</dbReference>